<sequence>MSSIQEQTFTNPFRTFTKEEWKTLNGKRSHNMAASDLDNLRALGEPLNIAEIEDIYFPLSSLIELHIQQYRSLHALSNDYFRRDEKRLPFIIGIAGSVAVGKSTTARVLQKVLSLLPDNPKVDLVTTDGFLYPNAELIAKGILNRKGFPESYDTRLLLNFLSEMKSENRTYKLPLYSHMVYDIVPNEFQTIAQPDILIVEGINVLQVNSQKQSGNGVFVSDFFDLSIYVDAAEEDIVSWYIDRFESLRATAFQDNTSYFHKYADMSPEESQKMASGIWNEINRPNLHENILPTRYRADLILTKDAQHFVKEVKVRRI</sequence>
<evidence type="ECO:0000256" key="14">
    <source>
        <dbReference type="HAMAP-Rule" id="MF_00215"/>
    </source>
</evidence>
<dbReference type="GO" id="GO:0004594">
    <property type="term" value="F:pantothenate kinase activity"/>
    <property type="evidence" value="ECO:0007669"/>
    <property type="project" value="UniProtKB-UniRule"/>
</dbReference>
<keyword evidence="9 14" id="KW-0547">Nucleotide-binding</keyword>
<dbReference type="NCBIfam" id="TIGR00554">
    <property type="entry name" value="panK_bact"/>
    <property type="match status" value="1"/>
</dbReference>
<dbReference type="InterPro" id="IPR006083">
    <property type="entry name" value="PRK/URK"/>
</dbReference>
<feature type="domain" description="Phosphoribulokinase/uridine kinase" evidence="16">
    <location>
        <begin position="91"/>
        <end position="243"/>
    </location>
</feature>
<dbReference type="PANTHER" id="PTHR10285">
    <property type="entry name" value="URIDINE KINASE"/>
    <property type="match status" value="1"/>
</dbReference>
<evidence type="ECO:0000313" key="17">
    <source>
        <dbReference type="EMBL" id="PVH25328.1"/>
    </source>
</evidence>
<dbReference type="InterPro" id="IPR004566">
    <property type="entry name" value="PanK"/>
</dbReference>
<dbReference type="GO" id="GO:0005524">
    <property type="term" value="F:ATP binding"/>
    <property type="evidence" value="ECO:0007669"/>
    <property type="project" value="UniProtKB-UniRule"/>
</dbReference>
<dbReference type="SUPFAM" id="SSF52540">
    <property type="entry name" value="P-loop containing nucleoside triphosphate hydrolases"/>
    <property type="match status" value="1"/>
</dbReference>
<dbReference type="RefSeq" id="WP_116775915.1">
    <property type="nucleotide sequence ID" value="NZ_QDKG01000003.1"/>
</dbReference>
<evidence type="ECO:0000259" key="16">
    <source>
        <dbReference type="Pfam" id="PF00485"/>
    </source>
</evidence>
<comment type="similarity">
    <text evidence="4 14 15">Belongs to the prokaryotic pantothenate kinase family.</text>
</comment>
<gene>
    <name evidence="14" type="primary">coaA</name>
    <name evidence="17" type="ORF">DC487_10435</name>
</gene>
<dbReference type="Gene3D" id="3.40.50.300">
    <property type="entry name" value="P-loop containing nucleotide triphosphate hydrolases"/>
    <property type="match status" value="1"/>
</dbReference>
<feature type="binding site" evidence="14">
    <location>
        <begin position="96"/>
        <end position="103"/>
    </location>
    <ligand>
        <name>ATP</name>
        <dbReference type="ChEBI" id="CHEBI:30616"/>
    </ligand>
</feature>
<evidence type="ECO:0000256" key="10">
    <source>
        <dbReference type="ARBA" id="ARBA00022777"/>
    </source>
</evidence>
<evidence type="ECO:0000256" key="7">
    <source>
        <dbReference type="ARBA" id="ARBA00022490"/>
    </source>
</evidence>
<evidence type="ECO:0000256" key="15">
    <source>
        <dbReference type="RuleBase" id="RU003530"/>
    </source>
</evidence>
<evidence type="ECO:0000256" key="3">
    <source>
        <dbReference type="ARBA" id="ARBA00005225"/>
    </source>
</evidence>
<comment type="subcellular location">
    <subcellularLocation>
        <location evidence="2 14 15">Cytoplasm</location>
    </subcellularLocation>
</comment>
<keyword evidence="10 14" id="KW-0418">Kinase</keyword>
<dbReference type="HAMAP" id="MF_00215">
    <property type="entry name" value="Pantothen_kinase_1"/>
    <property type="match status" value="1"/>
</dbReference>
<dbReference type="UniPathway" id="UPA00241">
    <property type="reaction ID" value="UER00352"/>
</dbReference>
<dbReference type="InterPro" id="IPR027417">
    <property type="entry name" value="P-loop_NTPase"/>
</dbReference>
<evidence type="ECO:0000256" key="2">
    <source>
        <dbReference type="ARBA" id="ARBA00004496"/>
    </source>
</evidence>
<dbReference type="CDD" id="cd02025">
    <property type="entry name" value="PanK"/>
    <property type="match status" value="1"/>
</dbReference>
<comment type="catalytic activity">
    <reaction evidence="1 14 15">
        <text>(R)-pantothenate + ATP = (R)-4'-phosphopantothenate + ADP + H(+)</text>
        <dbReference type="Rhea" id="RHEA:16373"/>
        <dbReference type="ChEBI" id="CHEBI:10986"/>
        <dbReference type="ChEBI" id="CHEBI:15378"/>
        <dbReference type="ChEBI" id="CHEBI:29032"/>
        <dbReference type="ChEBI" id="CHEBI:30616"/>
        <dbReference type="ChEBI" id="CHEBI:456216"/>
        <dbReference type="EC" id="2.7.1.33"/>
    </reaction>
</comment>
<evidence type="ECO:0000256" key="5">
    <source>
        <dbReference type="ARBA" id="ARBA00012102"/>
    </source>
</evidence>
<dbReference type="GO" id="GO:0015937">
    <property type="term" value="P:coenzyme A biosynthetic process"/>
    <property type="evidence" value="ECO:0007669"/>
    <property type="project" value="UniProtKB-UniRule"/>
</dbReference>
<dbReference type="Pfam" id="PF00485">
    <property type="entry name" value="PRK"/>
    <property type="match status" value="1"/>
</dbReference>
<keyword evidence="8 14" id="KW-0808">Transferase</keyword>
<evidence type="ECO:0000256" key="12">
    <source>
        <dbReference type="ARBA" id="ARBA00022993"/>
    </source>
</evidence>
<dbReference type="OrthoDB" id="1550976at2"/>
<name>A0A2T8HIQ1_9SPHI</name>
<keyword evidence="7 14" id="KW-0963">Cytoplasm</keyword>
<organism evidence="17 18">
    <name type="scientific">Sphingobacterium corticibacter</name>
    <dbReference type="NCBI Taxonomy" id="2171749"/>
    <lineage>
        <taxon>Bacteria</taxon>
        <taxon>Pseudomonadati</taxon>
        <taxon>Bacteroidota</taxon>
        <taxon>Sphingobacteriia</taxon>
        <taxon>Sphingobacteriales</taxon>
        <taxon>Sphingobacteriaceae</taxon>
        <taxon>Sphingobacterium</taxon>
    </lineage>
</organism>
<dbReference type="PIRSF" id="PIRSF000545">
    <property type="entry name" value="Pantothenate_kin"/>
    <property type="match status" value="1"/>
</dbReference>
<evidence type="ECO:0000313" key="18">
    <source>
        <dbReference type="Proteomes" id="UP000245627"/>
    </source>
</evidence>
<reference evidence="17 18" key="1">
    <citation type="submission" date="2018-04" db="EMBL/GenBank/DDBJ databases">
        <title>Sphingobacterium cortibacter sp. nov.</title>
        <authorList>
            <person name="Li Y."/>
        </authorList>
    </citation>
    <scope>NUCLEOTIDE SEQUENCE [LARGE SCALE GENOMIC DNA]</scope>
    <source>
        <strain evidence="17 18">2c-3</strain>
    </source>
</reference>
<evidence type="ECO:0000256" key="4">
    <source>
        <dbReference type="ARBA" id="ARBA00006087"/>
    </source>
</evidence>
<proteinExistence type="inferred from homology"/>
<evidence type="ECO:0000256" key="11">
    <source>
        <dbReference type="ARBA" id="ARBA00022840"/>
    </source>
</evidence>
<protein>
    <recommendedName>
        <fullName evidence="6 14">Pantothenate kinase</fullName>
        <ecNumber evidence="5 14">2.7.1.33</ecNumber>
    </recommendedName>
    <alternativeName>
        <fullName evidence="13 14">Pantothenic acid kinase</fullName>
    </alternativeName>
</protein>
<comment type="pathway">
    <text evidence="3 14 15">Cofactor biosynthesis; coenzyme A biosynthesis; CoA from (R)-pantothenate: step 1/5.</text>
</comment>
<evidence type="ECO:0000256" key="13">
    <source>
        <dbReference type="ARBA" id="ARBA00032866"/>
    </source>
</evidence>
<keyword evidence="18" id="KW-1185">Reference proteome</keyword>
<dbReference type="GO" id="GO:0005737">
    <property type="term" value="C:cytoplasm"/>
    <property type="evidence" value="ECO:0007669"/>
    <property type="project" value="UniProtKB-SubCell"/>
</dbReference>
<dbReference type="EMBL" id="QDKG01000003">
    <property type="protein sequence ID" value="PVH25328.1"/>
    <property type="molecule type" value="Genomic_DNA"/>
</dbReference>
<dbReference type="AlphaFoldDB" id="A0A2T8HIQ1"/>
<comment type="caution">
    <text evidence="17">The sequence shown here is derived from an EMBL/GenBank/DDBJ whole genome shotgun (WGS) entry which is preliminary data.</text>
</comment>
<keyword evidence="12 14" id="KW-0173">Coenzyme A biosynthesis</keyword>
<evidence type="ECO:0000256" key="6">
    <source>
        <dbReference type="ARBA" id="ARBA00015080"/>
    </source>
</evidence>
<evidence type="ECO:0000256" key="8">
    <source>
        <dbReference type="ARBA" id="ARBA00022679"/>
    </source>
</evidence>
<keyword evidence="11 14" id="KW-0067">ATP-binding</keyword>
<dbReference type="Proteomes" id="UP000245627">
    <property type="component" value="Unassembled WGS sequence"/>
</dbReference>
<evidence type="ECO:0000256" key="9">
    <source>
        <dbReference type="ARBA" id="ARBA00022741"/>
    </source>
</evidence>
<dbReference type="EC" id="2.7.1.33" evidence="5 14"/>
<accession>A0A2T8HIQ1</accession>
<evidence type="ECO:0000256" key="1">
    <source>
        <dbReference type="ARBA" id="ARBA00001206"/>
    </source>
</evidence>